<dbReference type="GO" id="GO:0003677">
    <property type="term" value="F:DNA binding"/>
    <property type="evidence" value="ECO:0007669"/>
    <property type="project" value="InterPro"/>
</dbReference>
<name>M4VA39_9BACT</name>
<gene>
    <name evidence="3" type="ORF">A11Q_1852</name>
</gene>
<dbReference type="GO" id="GO:0006355">
    <property type="term" value="P:regulation of DNA-templated transcription"/>
    <property type="evidence" value="ECO:0007669"/>
    <property type="project" value="InterPro"/>
</dbReference>
<dbReference type="HOGENOM" id="CLU_109818_0_0_7"/>
<feature type="domain" description="HTH luxR-type" evidence="2">
    <location>
        <begin position="103"/>
        <end position="160"/>
    </location>
</feature>
<evidence type="ECO:0000256" key="1">
    <source>
        <dbReference type="SAM" id="Phobius"/>
    </source>
</evidence>
<dbReference type="SMART" id="SM00421">
    <property type="entry name" value="HTH_LUXR"/>
    <property type="match status" value="1"/>
</dbReference>
<dbReference type="SUPFAM" id="SSF46894">
    <property type="entry name" value="C-terminal effector domain of the bipartite response regulators"/>
    <property type="match status" value="1"/>
</dbReference>
<dbReference type="InterPro" id="IPR000792">
    <property type="entry name" value="Tscrpt_reg_LuxR_C"/>
</dbReference>
<dbReference type="STRING" id="1184267.A11Q_1852"/>
<dbReference type="InterPro" id="IPR036388">
    <property type="entry name" value="WH-like_DNA-bd_sf"/>
</dbReference>
<dbReference type="PATRIC" id="fig|1184267.3.peg.1875"/>
<dbReference type="Gene3D" id="1.10.10.10">
    <property type="entry name" value="Winged helix-like DNA-binding domain superfamily/Winged helix DNA-binding domain"/>
    <property type="match status" value="1"/>
</dbReference>
<keyword evidence="4" id="KW-1185">Reference proteome</keyword>
<dbReference type="InterPro" id="IPR016032">
    <property type="entry name" value="Sig_transdc_resp-reg_C-effctor"/>
</dbReference>
<dbReference type="Pfam" id="PF00196">
    <property type="entry name" value="GerE"/>
    <property type="match status" value="1"/>
</dbReference>
<dbReference type="Proteomes" id="UP000012040">
    <property type="component" value="Chromosome"/>
</dbReference>
<accession>M4VA39</accession>
<evidence type="ECO:0000313" key="4">
    <source>
        <dbReference type="Proteomes" id="UP000012040"/>
    </source>
</evidence>
<dbReference type="OrthoDB" id="5298452at2"/>
<reference evidence="3 4" key="1">
    <citation type="journal article" date="2013" name="ISME J.">
        <title>By their genes ye shall know them: genomic signatures of predatory bacteria.</title>
        <authorList>
            <person name="Pasternak Z."/>
            <person name="Pietrokovski S."/>
            <person name="Rotem O."/>
            <person name="Gophna U."/>
            <person name="Lurie-Weinberger M.N."/>
            <person name="Jurkevitch E."/>
        </authorList>
    </citation>
    <scope>NUCLEOTIDE SEQUENCE [LARGE SCALE GENOMIC DNA]</scope>
    <source>
        <strain evidence="3 4">JSS</strain>
    </source>
</reference>
<proteinExistence type="predicted"/>
<dbReference type="KEGG" id="bex:A11Q_1852"/>
<dbReference type="RefSeq" id="WP_015470558.1">
    <property type="nucleotide sequence ID" value="NC_020813.1"/>
</dbReference>
<dbReference type="eggNOG" id="COG2771">
    <property type="taxonomic scope" value="Bacteria"/>
</dbReference>
<keyword evidence="1" id="KW-1133">Transmembrane helix</keyword>
<evidence type="ECO:0000259" key="2">
    <source>
        <dbReference type="SMART" id="SM00421"/>
    </source>
</evidence>
<dbReference type="AlphaFoldDB" id="M4VA39"/>
<evidence type="ECO:0000313" key="3">
    <source>
        <dbReference type="EMBL" id="AGH96068.1"/>
    </source>
</evidence>
<keyword evidence="1" id="KW-0812">Transmembrane</keyword>
<sequence length="177" mass="19664">MSRKERSVIIVILALVALMVAADIITDTKEGVAIWHVLVEGGTGLAALFGIFYFLKGSYDLRHKLSDSISENIKLKKESEDWKRESEKYIEGLSKSIDLQLTKWALSEAEKEVALLLLKGLSLKEIAEVRHTSEKTARVQAASIYSKSGLAGRSELAAFFLEDLLQPQSFESSKPHV</sequence>
<dbReference type="PRINTS" id="PR00038">
    <property type="entry name" value="HTHLUXR"/>
</dbReference>
<protein>
    <recommendedName>
        <fullName evidence="2">HTH luxR-type domain-containing protein</fullName>
    </recommendedName>
</protein>
<dbReference type="EMBL" id="CP003537">
    <property type="protein sequence ID" value="AGH96068.1"/>
    <property type="molecule type" value="Genomic_DNA"/>
</dbReference>
<keyword evidence="1" id="KW-0472">Membrane</keyword>
<feature type="transmembrane region" description="Helical" evidence="1">
    <location>
        <begin position="32"/>
        <end position="55"/>
    </location>
</feature>
<organism evidence="3 4">
    <name type="scientific">Pseudobdellovibrio exovorus JSS</name>
    <dbReference type="NCBI Taxonomy" id="1184267"/>
    <lineage>
        <taxon>Bacteria</taxon>
        <taxon>Pseudomonadati</taxon>
        <taxon>Bdellovibrionota</taxon>
        <taxon>Bdellovibrionia</taxon>
        <taxon>Bdellovibrionales</taxon>
        <taxon>Pseudobdellovibrionaceae</taxon>
        <taxon>Pseudobdellovibrio</taxon>
    </lineage>
</organism>